<gene>
    <name evidence="3" type="ORF">CVT26_003939</name>
</gene>
<dbReference type="InterPro" id="IPR009027">
    <property type="entry name" value="Ribosomal_bL9/RNase_H1_N"/>
</dbReference>
<dbReference type="Gene3D" id="3.40.970.10">
    <property type="entry name" value="Ribonuclease H1, N-terminal domain"/>
    <property type="match status" value="1"/>
</dbReference>
<reference evidence="3 4" key="1">
    <citation type="journal article" date="2018" name="Evol. Lett.">
        <title>Horizontal gene cluster transfer increased hallucinogenic mushroom diversity.</title>
        <authorList>
            <person name="Reynolds H.T."/>
            <person name="Vijayakumar V."/>
            <person name="Gluck-Thaler E."/>
            <person name="Korotkin H.B."/>
            <person name="Matheny P.B."/>
            <person name="Slot J.C."/>
        </authorList>
    </citation>
    <scope>NUCLEOTIDE SEQUENCE [LARGE SCALE GENOMIC DNA]</scope>
    <source>
        <strain evidence="3 4">SRW20</strain>
    </source>
</reference>
<dbReference type="AlphaFoldDB" id="A0A409WKB8"/>
<organism evidence="3 4">
    <name type="scientific">Gymnopilus dilepis</name>
    <dbReference type="NCBI Taxonomy" id="231916"/>
    <lineage>
        <taxon>Eukaryota</taxon>
        <taxon>Fungi</taxon>
        <taxon>Dikarya</taxon>
        <taxon>Basidiomycota</taxon>
        <taxon>Agaricomycotina</taxon>
        <taxon>Agaricomycetes</taxon>
        <taxon>Agaricomycetidae</taxon>
        <taxon>Agaricales</taxon>
        <taxon>Agaricineae</taxon>
        <taxon>Hymenogastraceae</taxon>
        <taxon>Gymnopilus</taxon>
    </lineage>
</organism>
<dbReference type="EMBL" id="NHYE01005025">
    <property type="protein sequence ID" value="PPQ78993.1"/>
    <property type="molecule type" value="Genomic_DNA"/>
</dbReference>
<evidence type="ECO:0000313" key="4">
    <source>
        <dbReference type="Proteomes" id="UP000284706"/>
    </source>
</evidence>
<dbReference type="OrthoDB" id="2675575at2759"/>
<keyword evidence="4" id="KW-1185">Reference proteome</keyword>
<dbReference type="STRING" id="231916.A0A409WKB8"/>
<dbReference type="Pfam" id="PF01693">
    <property type="entry name" value="Cauli_VI"/>
    <property type="match status" value="1"/>
</dbReference>
<dbReference type="Proteomes" id="UP000284706">
    <property type="component" value="Unassembled WGS sequence"/>
</dbReference>
<sequence>MTSAPQTPRRGVNGGPLRTPPRVETTTTTTSRYKRGVTEIETVVKTVTTYDFGAGRHIPGVVDVSDDEGEDEFNDEDDAKEGGVRSHLAAAAGDGSDALGPPPRYSLGAPTMVKVYRATPPSALPKFSGPCYVLTVAQKPGLCLTLEEVRKRTAGMGWCAVWERKESRADAVRLYTLAYNACQVVAEPAVGGPYADTPYDLVPNTNFGVVHRNAREGYYPSPDDLRPHWRQYKYYVVFKGEEIGIYGSWHEAAIRVASLRGSGRAAWKRYRSWDAAQKAYRRAFYKGELAATPVVGGQFDIHVNTDPRSF</sequence>
<feature type="compositionally biased region" description="Acidic residues" evidence="1">
    <location>
        <begin position="64"/>
        <end position="79"/>
    </location>
</feature>
<dbReference type="InterPro" id="IPR011320">
    <property type="entry name" value="RNase_H1_N"/>
</dbReference>
<dbReference type="InParanoid" id="A0A409WKB8"/>
<feature type="domain" description="Ribonuclease H1 N-terminal" evidence="2">
    <location>
        <begin position="233"/>
        <end position="278"/>
    </location>
</feature>
<evidence type="ECO:0000313" key="3">
    <source>
        <dbReference type="EMBL" id="PPQ78993.1"/>
    </source>
</evidence>
<accession>A0A409WKB8</accession>
<feature type="region of interest" description="Disordered" evidence="1">
    <location>
        <begin position="61"/>
        <end position="83"/>
    </location>
</feature>
<evidence type="ECO:0000259" key="2">
    <source>
        <dbReference type="Pfam" id="PF01693"/>
    </source>
</evidence>
<evidence type="ECO:0000256" key="1">
    <source>
        <dbReference type="SAM" id="MobiDB-lite"/>
    </source>
</evidence>
<proteinExistence type="predicted"/>
<comment type="caution">
    <text evidence="3">The sequence shown here is derived from an EMBL/GenBank/DDBJ whole genome shotgun (WGS) entry which is preliminary data.</text>
</comment>
<dbReference type="SUPFAM" id="SSF55658">
    <property type="entry name" value="L9 N-domain-like"/>
    <property type="match status" value="1"/>
</dbReference>
<name>A0A409WKB8_9AGAR</name>
<dbReference type="InterPro" id="IPR037056">
    <property type="entry name" value="RNase_H1_N_sf"/>
</dbReference>
<feature type="region of interest" description="Disordered" evidence="1">
    <location>
        <begin position="1"/>
        <end position="31"/>
    </location>
</feature>
<protein>
    <recommendedName>
        <fullName evidence="2">Ribonuclease H1 N-terminal domain-containing protein</fullName>
    </recommendedName>
</protein>